<dbReference type="InterPro" id="IPR002083">
    <property type="entry name" value="MATH/TRAF_dom"/>
</dbReference>
<dbReference type="PROSITE" id="PS50144">
    <property type="entry name" value="MATH"/>
    <property type="match status" value="1"/>
</dbReference>
<evidence type="ECO:0000259" key="2">
    <source>
        <dbReference type="PROSITE" id="PS50144"/>
    </source>
</evidence>
<dbReference type="Gene3D" id="1.25.40.420">
    <property type="match status" value="2"/>
</dbReference>
<dbReference type="SUPFAM" id="SSF54695">
    <property type="entry name" value="POZ domain"/>
    <property type="match status" value="2"/>
</dbReference>
<evidence type="ECO:0000259" key="1">
    <source>
        <dbReference type="PROSITE" id="PS50097"/>
    </source>
</evidence>
<evidence type="ECO:0000313" key="4">
    <source>
        <dbReference type="Proteomes" id="UP000887013"/>
    </source>
</evidence>
<keyword evidence="4" id="KW-1185">Reference proteome</keyword>
<dbReference type="OrthoDB" id="6359816at2759"/>
<organism evidence="3 4">
    <name type="scientific">Nephila pilipes</name>
    <name type="common">Giant wood spider</name>
    <name type="synonym">Nephila maculata</name>
    <dbReference type="NCBI Taxonomy" id="299642"/>
    <lineage>
        <taxon>Eukaryota</taxon>
        <taxon>Metazoa</taxon>
        <taxon>Ecdysozoa</taxon>
        <taxon>Arthropoda</taxon>
        <taxon>Chelicerata</taxon>
        <taxon>Arachnida</taxon>
        <taxon>Araneae</taxon>
        <taxon>Araneomorphae</taxon>
        <taxon>Entelegynae</taxon>
        <taxon>Araneoidea</taxon>
        <taxon>Nephilidae</taxon>
        <taxon>Nephila</taxon>
    </lineage>
</organism>
<gene>
    <name evidence="3" type="primary">Tdpoz3</name>
    <name evidence="3" type="ORF">NPIL_371861</name>
</gene>
<dbReference type="AlphaFoldDB" id="A0A8X6TCP3"/>
<dbReference type="InterPro" id="IPR000210">
    <property type="entry name" value="BTB/POZ_dom"/>
</dbReference>
<protein>
    <submittedName>
        <fullName evidence="3">TD and POZ domain-containing protein 3</fullName>
    </submittedName>
</protein>
<dbReference type="Pfam" id="PF22486">
    <property type="entry name" value="MATH_2"/>
    <property type="match status" value="1"/>
</dbReference>
<dbReference type="SUPFAM" id="SSF49599">
    <property type="entry name" value="TRAF domain-like"/>
    <property type="match status" value="1"/>
</dbReference>
<feature type="domain" description="BTB" evidence="1">
    <location>
        <begin position="545"/>
        <end position="612"/>
    </location>
</feature>
<dbReference type="EMBL" id="BMAW01055584">
    <property type="protein sequence ID" value="GFT01640.1"/>
    <property type="molecule type" value="Genomic_DNA"/>
</dbReference>
<comment type="caution">
    <text evidence="3">The sequence shown here is derived from an EMBL/GenBank/DDBJ whole genome shotgun (WGS) entry which is preliminary data.</text>
</comment>
<reference evidence="3" key="1">
    <citation type="submission" date="2020-08" db="EMBL/GenBank/DDBJ databases">
        <title>Multicomponent nature underlies the extraordinary mechanical properties of spider dragline silk.</title>
        <authorList>
            <person name="Kono N."/>
            <person name="Nakamura H."/>
            <person name="Mori M."/>
            <person name="Yoshida Y."/>
            <person name="Ohtoshi R."/>
            <person name="Malay A.D."/>
            <person name="Moran D.A.P."/>
            <person name="Tomita M."/>
            <person name="Numata K."/>
            <person name="Arakawa K."/>
        </authorList>
    </citation>
    <scope>NUCLEOTIDE SEQUENCE</scope>
</reference>
<dbReference type="Gene3D" id="2.60.210.10">
    <property type="entry name" value="Apoptosis, Tumor Necrosis Factor Receptor Associated Protein 2, Chain A"/>
    <property type="match status" value="1"/>
</dbReference>
<dbReference type="SMART" id="SM00061">
    <property type="entry name" value="MATH"/>
    <property type="match status" value="1"/>
</dbReference>
<dbReference type="PROSITE" id="PS50097">
    <property type="entry name" value="BTB"/>
    <property type="match status" value="2"/>
</dbReference>
<feature type="domain" description="BTB" evidence="1">
    <location>
        <begin position="347"/>
        <end position="415"/>
    </location>
</feature>
<sequence length="704" mass="81280">MNSQIISEKKNFSFTWVIENFSYCWQKKDEEIRSPAFIVETMAKTKWRLILYPKGLDEDDVQEDFISFYLERQEDSKGPANFTIFYEFSFVGADGSLLVSTELLENSFQKNDKHGCKKFVKRSEVFRIRRKDFLSEDVLIARCRLWNAVRHVTKDGLCTARTRIGLERKSFLWNIKKFSSFQKKICLVNSASEWYSIMKVNFLATGKQTRGTPIQVEVSSDNQKLKFFTIRLYLLQTSGNKTEGLRDEFTFDKHAKTVLFSLCISKEILMENKNLYLPNDILTLQCECAYTTGIAWEGIETISYGYLASVQEVKIASNYLEYEKTSLDLTRILQEDLYTLFKENLLSDTKLSSRTGRTIPAHKSILSSRSPVFKAMFVNDMKEKSSECVSIEDLDDDTVQRMLLFLYTAIVEDLEWKSASCLYVAADKYKILSLKATCSSFLKNNLCLHNACELLILADMQQDQDLKSVVQKFILKHGNDIVNSEEWQLMMETNPKLAANTLCLKFKTPKCNLDGDHLESEKTSLDLTKVLQENLKTFYRENILCDTNLKTATGTFLTHKNILSARSPVFKAMFTNNMKEKSSECVCIEDLDDDTVERMLLYLYTAAVEDLQWESAYELYAAADKYEILGLKSMCSSFLKNNLSPENACDLLIVADMHLDQYLKSVVQDYILNHKDVFSTNEWKLFMKTNVQLAADLMYIKCKE</sequence>
<dbReference type="SMART" id="SM00225">
    <property type="entry name" value="BTB"/>
    <property type="match status" value="2"/>
</dbReference>
<dbReference type="GO" id="GO:0030163">
    <property type="term" value="P:protein catabolic process"/>
    <property type="evidence" value="ECO:0007669"/>
    <property type="project" value="UniProtKB-ARBA"/>
</dbReference>
<dbReference type="InterPro" id="IPR008974">
    <property type="entry name" value="TRAF-like"/>
</dbReference>
<name>A0A8X6TCP3_NEPPI</name>
<dbReference type="Gene3D" id="3.30.710.10">
    <property type="entry name" value="Potassium Channel Kv1.1, Chain A"/>
    <property type="match status" value="2"/>
</dbReference>
<dbReference type="InterPro" id="IPR011333">
    <property type="entry name" value="SKP1/BTB/POZ_sf"/>
</dbReference>
<evidence type="ECO:0000313" key="3">
    <source>
        <dbReference type="EMBL" id="GFT01640.1"/>
    </source>
</evidence>
<dbReference type="CDD" id="cd00121">
    <property type="entry name" value="MATH"/>
    <property type="match status" value="1"/>
</dbReference>
<dbReference type="Proteomes" id="UP000887013">
    <property type="component" value="Unassembled WGS sequence"/>
</dbReference>
<feature type="domain" description="MATH" evidence="2">
    <location>
        <begin position="11"/>
        <end position="145"/>
    </location>
</feature>
<proteinExistence type="predicted"/>
<dbReference type="Pfam" id="PF00651">
    <property type="entry name" value="BTB"/>
    <property type="match status" value="2"/>
</dbReference>
<accession>A0A8X6TCP3</accession>
<dbReference type="PANTHER" id="PTHR24413">
    <property type="entry name" value="SPECKLE-TYPE POZ PROTEIN"/>
    <property type="match status" value="1"/>
</dbReference>